<reference evidence="7" key="1">
    <citation type="submission" date="2022-01" db="EMBL/GenBank/DDBJ databases">
        <title>Genome Sequence Resource for Two Populations of Ditylenchus destructor, the Migratory Endoparasitic Phytonematode.</title>
        <authorList>
            <person name="Zhang H."/>
            <person name="Lin R."/>
            <person name="Xie B."/>
        </authorList>
    </citation>
    <scope>NUCLEOTIDE SEQUENCE</scope>
    <source>
        <strain evidence="7">BazhouSP</strain>
    </source>
</reference>
<dbReference type="PANTHER" id="PTHR45992:SF11">
    <property type="entry name" value="ALPHA-TYPE PROTEIN KINASE DOMAIN-CONTAINING PROTEIN"/>
    <property type="match status" value="1"/>
</dbReference>
<dbReference type="EMBL" id="JAKKPZ010000161">
    <property type="protein sequence ID" value="KAI1699972.1"/>
    <property type="molecule type" value="Genomic_DNA"/>
</dbReference>
<accession>A0AAD4MPC7</accession>
<dbReference type="InterPro" id="IPR011009">
    <property type="entry name" value="Kinase-like_dom_sf"/>
</dbReference>
<name>A0AAD4MPC7_9BILA</name>
<evidence type="ECO:0000256" key="1">
    <source>
        <dbReference type="ARBA" id="ARBA00022527"/>
    </source>
</evidence>
<evidence type="ECO:0000256" key="4">
    <source>
        <dbReference type="ARBA" id="ARBA00022777"/>
    </source>
</evidence>
<dbReference type="AlphaFoldDB" id="A0AAD4MPC7"/>
<evidence type="ECO:0000313" key="8">
    <source>
        <dbReference type="Proteomes" id="UP001201812"/>
    </source>
</evidence>
<keyword evidence="2" id="KW-0808">Transferase</keyword>
<dbReference type="SUPFAM" id="SSF56112">
    <property type="entry name" value="Protein kinase-like (PK-like)"/>
    <property type="match status" value="1"/>
</dbReference>
<dbReference type="Pfam" id="PF02816">
    <property type="entry name" value="Alpha_kinase"/>
    <property type="match status" value="1"/>
</dbReference>
<dbReference type="Gene3D" id="3.20.200.10">
    <property type="entry name" value="MHCK/EF2 kinase"/>
    <property type="match status" value="1"/>
</dbReference>
<feature type="domain" description="Alpha-type protein kinase" evidence="6">
    <location>
        <begin position="1"/>
        <end position="249"/>
    </location>
</feature>
<dbReference type="PANTHER" id="PTHR45992">
    <property type="entry name" value="EUKARYOTIC ELONGATION FACTOR 2 KINASE-RELATED"/>
    <property type="match status" value="1"/>
</dbReference>
<sequence>MIELFSEAMGSEIDVFDIKNVDTLVDNVVSSVSIGTSIHPTMRAKQHVFKIEPYQIGRSVFLSYEMPGSIDEVISGIPLEQKYPTKAKIQIAEHPFAHGAERKTFYGRDLTSNSSTDIVLKEYIRQNTDTASRSAAVPYEIATQMQTIAAYLASEFSDCLQKMAGIVHYDDVKFLTVQISHNFLMVVDLQGISSTDESGRKTLELTDPAIHCIDLTRFGKTNFGFEGMKTFFGRHVCNRFCTAMELKAPAL</sequence>
<dbReference type="Proteomes" id="UP001201812">
    <property type="component" value="Unassembled WGS sequence"/>
</dbReference>
<gene>
    <name evidence="7" type="ORF">DdX_17005</name>
</gene>
<keyword evidence="1" id="KW-0723">Serine/threonine-protein kinase</keyword>
<dbReference type="InterPro" id="IPR051852">
    <property type="entry name" value="Alpha-type_PK"/>
</dbReference>
<keyword evidence="5" id="KW-0067">ATP-binding</keyword>
<evidence type="ECO:0000256" key="5">
    <source>
        <dbReference type="ARBA" id="ARBA00022840"/>
    </source>
</evidence>
<keyword evidence="3" id="KW-0547">Nucleotide-binding</keyword>
<evidence type="ECO:0000313" key="7">
    <source>
        <dbReference type="EMBL" id="KAI1699972.1"/>
    </source>
</evidence>
<dbReference type="PROSITE" id="PS51158">
    <property type="entry name" value="ALPHA_KINASE"/>
    <property type="match status" value="1"/>
</dbReference>
<keyword evidence="8" id="KW-1185">Reference proteome</keyword>
<evidence type="ECO:0000256" key="3">
    <source>
        <dbReference type="ARBA" id="ARBA00022741"/>
    </source>
</evidence>
<dbReference type="InterPro" id="IPR004166">
    <property type="entry name" value="a-kinase_dom"/>
</dbReference>
<dbReference type="GO" id="GO:0005524">
    <property type="term" value="F:ATP binding"/>
    <property type="evidence" value="ECO:0007669"/>
    <property type="project" value="UniProtKB-KW"/>
</dbReference>
<proteinExistence type="predicted"/>
<keyword evidence="4" id="KW-0418">Kinase</keyword>
<dbReference type="SMART" id="SM00811">
    <property type="entry name" value="Alpha_kinase"/>
    <property type="match status" value="1"/>
</dbReference>
<organism evidence="7 8">
    <name type="scientific">Ditylenchus destructor</name>
    <dbReference type="NCBI Taxonomy" id="166010"/>
    <lineage>
        <taxon>Eukaryota</taxon>
        <taxon>Metazoa</taxon>
        <taxon>Ecdysozoa</taxon>
        <taxon>Nematoda</taxon>
        <taxon>Chromadorea</taxon>
        <taxon>Rhabditida</taxon>
        <taxon>Tylenchina</taxon>
        <taxon>Tylenchomorpha</taxon>
        <taxon>Sphaerularioidea</taxon>
        <taxon>Anguinidae</taxon>
        <taxon>Anguininae</taxon>
        <taxon>Ditylenchus</taxon>
    </lineage>
</organism>
<comment type="caution">
    <text evidence="7">The sequence shown here is derived from an EMBL/GenBank/DDBJ whole genome shotgun (WGS) entry which is preliminary data.</text>
</comment>
<dbReference type="GO" id="GO:0004674">
    <property type="term" value="F:protein serine/threonine kinase activity"/>
    <property type="evidence" value="ECO:0007669"/>
    <property type="project" value="UniProtKB-KW"/>
</dbReference>
<evidence type="ECO:0000256" key="2">
    <source>
        <dbReference type="ARBA" id="ARBA00022679"/>
    </source>
</evidence>
<protein>
    <submittedName>
        <fullName evidence="7">Alpha-kinase family domain-containing protein</fullName>
    </submittedName>
</protein>
<evidence type="ECO:0000259" key="6">
    <source>
        <dbReference type="PROSITE" id="PS51158"/>
    </source>
</evidence>